<organism evidence="4 5">
    <name type="scientific">Phocaeicola vulgatus</name>
    <name type="common">Bacteroides vulgatus</name>
    <dbReference type="NCBI Taxonomy" id="821"/>
    <lineage>
        <taxon>Bacteria</taxon>
        <taxon>Pseudomonadati</taxon>
        <taxon>Bacteroidota</taxon>
        <taxon>Bacteroidia</taxon>
        <taxon>Bacteroidales</taxon>
        <taxon>Bacteroidaceae</taxon>
        <taxon>Phocaeicola</taxon>
    </lineage>
</organism>
<dbReference type="InterPro" id="IPR011761">
    <property type="entry name" value="ATP-grasp"/>
</dbReference>
<evidence type="ECO:0000313" key="6">
    <source>
        <dbReference type="Proteomes" id="UP000326091"/>
    </source>
</evidence>
<evidence type="ECO:0000259" key="2">
    <source>
        <dbReference type="PROSITE" id="PS50975"/>
    </source>
</evidence>
<dbReference type="PROSITE" id="PS00867">
    <property type="entry name" value="CPSASE_2"/>
    <property type="match status" value="1"/>
</dbReference>
<dbReference type="RefSeq" id="WP_005847561.1">
    <property type="nucleotide sequence ID" value="NZ_CACRTA010000025.1"/>
</dbReference>
<dbReference type="PROSITE" id="PS50975">
    <property type="entry name" value="ATP_GRASP"/>
    <property type="match status" value="1"/>
</dbReference>
<dbReference type="Proteomes" id="UP000326091">
    <property type="component" value="Chromosome"/>
</dbReference>
<dbReference type="Gene3D" id="3.30.470.20">
    <property type="entry name" value="ATP-grasp fold, B domain"/>
    <property type="match status" value="1"/>
</dbReference>
<reference evidence="3 6" key="2">
    <citation type="submission" date="2019-09" db="EMBL/GenBank/DDBJ databases">
        <title>Commensal-derived Metabolites Govern Vibrio cholerae Pathogenesis in Host.</title>
        <authorList>
            <person name="Yoon S.S."/>
            <person name="Yoon M.Y."/>
        </authorList>
    </citation>
    <scope>NUCLEOTIDE SEQUENCE [LARGE SCALE GENOMIC DNA]</scope>
    <source>
        <strain evidence="3 6">VIC01</strain>
    </source>
</reference>
<name>A0A395UNN4_PHOVU</name>
<dbReference type="InterPro" id="IPR005479">
    <property type="entry name" value="CPAse_ATP-bd"/>
</dbReference>
<evidence type="ECO:0000313" key="4">
    <source>
        <dbReference type="EMBL" id="RGR40471.1"/>
    </source>
</evidence>
<accession>A0A395UNN4</accession>
<dbReference type="GO" id="GO:0046872">
    <property type="term" value="F:metal ion binding"/>
    <property type="evidence" value="ECO:0007669"/>
    <property type="project" value="InterPro"/>
</dbReference>
<dbReference type="EMBL" id="CP043529">
    <property type="protein sequence ID" value="QEW36783.1"/>
    <property type="molecule type" value="Genomic_DNA"/>
</dbReference>
<proteinExistence type="predicted"/>
<dbReference type="GO" id="GO:0005524">
    <property type="term" value="F:ATP binding"/>
    <property type="evidence" value="ECO:0007669"/>
    <property type="project" value="UniProtKB-UniRule"/>
</dbReference>
<dbReference type="AlphaFoldDB" id="A0A395UNN4"/>
<sequence length="343" mass="38165">MKNFNVLLTCCSIHVKEMIDCLKNNEDGVDIKVYVANSVAANLPPAELSDGNFVVPPISAPNYVETLISLCKEYDVSIIMPTATLELEIMARAKDKFEQNGILVSVSSIDSLLVANNKIALYSCYAGLMPKQIIPESVSDVDAFASMFKYKNSSICCKVDNLCGGKGFAVVDDKKCNDTSLFNKFGENRYISLLDLKSIVDNGKNKVILQQRIEGLDYTVSALADKGVVTHICGYVGYMMAFGSIMYGEIQSNDMAYDIVSKIVRELELDGNVAFDFILKKSGKVVLLEINPRINASLPFVRHAGCNMVYLRCKQLLGYEIPSTYELNYGLKMKKFYDTRYYV</sequence>
<protein>
    <submittedName>
        <fullName evidence="4">ATP-grasp domain-containing protein</fullName>
    </submittedName>
</protein>
<dbReference type="Pfam" id="PF21360">
    <property type="entry name" value="PylC-like_N"/>
    <property type="match status" value="1"/>
</dbReference>
<dbReference type="Gene3D" id="3.40.50.20">
    <property type="match status" value="1"/>
</dbReference>
<dbReference type="Pfam" id="PF15632">
    <property type="entry name" value="ATPgrasp_Ter"/>
    <property type="match status" value="1"/>
</dbReference>
<keyword evidence="1" id="KW-0547">Nucleotide-binding</keyword>
<dbReference type="InterPro" id="IPR048764">
    <property type="entry name" value="PylC_N"/>
</dbReference>
<evidence type="ECO:0000256" key="1">
    <source>
        <dbReference type="PROSITE-ProRule" id="PRU00409"/>
    </source>
</evidence>
<keyword evidence="1" id="KW-0067">ATP-binding</keyword>
<dbReference type="Proteomes" id="UP000266497">
    <property type="component" value="Unassembled WGS sequence"/>
</dbReference>
<reference evidence="4 5" key="1">
    <citation type="submission" date="2018-08" db="EMBL/GenBank/DDBJ databases">
        <title>A genome reference for cultivated species of the human gut microbiota.</title>
        <authorList>
            <person name="Zou Y."/>
            <person name="Xue W."/>
            <person name="Luo G."/>
        </authorList>
    </citation>
    <scope>NUCLEOTIDE SEQUENCE [LARGE SCALE GENOMIC DNA]</scope>
    <source>
        <strain evidence="4 5">AF25-30LB</strain>
    </source>
</reference>
<dbReference type="EMBL" id="QRUD01000020">
    <property type="protein sequence ID" value="RGR40471.1"/>
    <property type="molecule type" value="Genomic_DNA"/>
</dbReference>
<gene>
    <name evidence="4" type="ORF">DWY53_08615</name>
    <name evidence="3" type="ORF">VIC01_02345</name>
</gene>
<evidence type="ECO:0000313" key="5">
    <source>
        <dbReference type="Proteomes" id="UP000266497"/>
    </source>
</evidence>
<dbReference type="SUPFAM" id="SSF56059">
    <property type="entry name" value="Glutathione synthetase ATP-binding domain-like"/>
    <property type="match status" value="1"/>
</dbReference>
<evidence type="ECO:0000313" key="3">
    <source>
        <dbReference type="EMBL" id="QEW36783.1"/>
    </source>
</evidence>
<feature type="domain" description="ATP-grasp" evidence="2">
    <location>
        <begin position="119"/>
        <end position="317"/>
    </location>
</feature>